<dbReference type="OrthoDB" id="5773089at2"/>
<dbReference type="Proteomes" id="UP000242258">
    <property type="component" value="Unassembled WGS sequence"/>
</dbReference>
<dbReference type="STRING" id="1628148.BI198_13965"/>
<evidence type="ECO:0000256" key="2">
    <source>
        <dbReference type="SAM" id="SignalP"/>
    </source>
</evidence>
<comment type="caution">
    <text evidence="3">The sequence shown here is derived from an EMBL/GenBank/DDBJ whole genome shotgun (WGS) entry which is preliminary data.</text>
</comment>
<reference evidence="4" key="1">
    <citation type="submission" date="2016-09" db="EMBL/GenBank/DDBJ databases">
        <authorList>
            <person name="Wan X."/>
            <person name="Hou S."/>
        </authorList>
    </citation>
    <scope>NUCLEOTIDE SEQUENCE [LARGE SCALE GENOMIC DNA]</scope>
    <source>
        <strain evidence="4">KH87</strain>
    </source>
</reference>
<accession>A0A1E7Q8N1</accession>
<feature type="chain" id="PRO_5009200509" description="Low-complexity protein" evidence="2">
    <location>
        <begin position="31"/>
        <end position="135"/>
    </location>
</feature>
<evidence type="ECO:0000313" key="3">
    <source>
        <dbReference type="EMBL" id="OEY70545.1"/>
    </source>
</evidence>
<feature type="region of interest" description="Disordered" evidence="1">
    <location>
        <begin position="111"/>
        <end position="135"/>
    </location>
</feature>
<dbReference type="AlphaFoldDB" id="A0A1E7Q8N1"/>
<feature type="signal peptide" evidence="2">
    <location>
        <begin position="1"/>
        <end position="30"/>
    </location>
</feature>
<name>A0A1E7Q8N1_9GAMM</name>
<protein>
    <recommendedName>
        <fullName evidence="5">Low-complexity protein</fullName>
    </recommendedName>
</protein>
<keyword evidence="4" id="KW-1185">Reference proteome</keyword>
<evidence type="ECO:0000256" key="1">
    <source>
        <dbReference type="SAM" id="MobiDB-lite"/>
    </source>
</evidence>
<keyword evidence="2" id="KW-0732">Signal</keyword>
<dbReference type="EMBL" id="MKEK01000001">
    <property type="protein sequence ID" value="OEY70545.1"/>
    <property type="molecule type" value="Genomic_DNA"/>
</dbReference>
<evidence type="ECO:0000313" key="4">
    <source>
        <dbReference type="Proteomes" id="UP000242258"/>
    </source>
</evidence>
<evidence type="ECO:0008006" key="5">
    <source>
        <dbReference type="Google" id="ProtNLM"/>
    </source>
</evidence>
<sequence>MKTIKHSNVAMAVGALVFGSLATVSTSADANPFTAQELTSGYQIAASEGKCGEAKCGEEMKKKHAEKMKEGKCGEGKCGEEMMKKSADKMQEGKCGEGKCGEEMMKEHADKTKAKSKEATCGAGKTQDAKCGGAV</sequence>
<organism evidence="3 4">
    <name type="scientific">Rheinheimera salexigens</name>
    <dbReference type="NCBI Taxonomy" id="1628148"/>
    <lineage>
        <taxon>Bacteria</taxon>
        <taxon>Pseudomonadati</taxon>
        <taxon>Pseudomonadota</taxon>
        <taxon>Gammaproteobacteria</taxon>
        <taxon>Chromatiales</taxon>
        <taxon>Chromatiaceae</taxon>
        <taxon>Rheinheimera</taxon>
    </lineage>
</organism>
<dbReference type="RefSeq" id="WP_070050099.1">
    <property type="nucleotide sequence ID" value="NZ_MKEK01000001.1"/>
</dbReference>
<gene>
    <name evidence="3" type="ORF">BI198_13965</name>
</gene>
<proteinExistence type="predicted"/>